<dbReference type="InterPro" id="IPR005119">
    <property type="entry name" value="LysR_subst-bd"/>
</dbReference>
<dbReference type="Pfam" id="PF03466">
    <property type="entry name" value="LysR_substrate"/>
    <property type="match status" value="1"/>
</dbReference>
<dbReference type="RefSeq" id="WP_345408803.1">
    <property type="nucleotide sequence ID" value="NZ_BAABHG010000031.1"/>
</dbReference>
<evidence type="ECO:0000313" key="7">
    <source>
        <dbReference type="Proteomes" id="UP001597419"/>
    </source>
</evidence>
<sequence length="298" mass="33042">MEIELRIMRYVITIAEEAGFQKAAERLHMAQPPLSRQIRALEHRLGTPLFERRPVRLTEAGAVFVDAARDILARTDRLVEQTIVAGRGELGTVRVGYILSAAYDTLPRLIDAVKQRHPAIHIDAQEGWSPDLDTALAEGGFDLVLSHTVPDRPAYARQPLRHEGFTALVDAHHDFAGGAAVALREFAGQTFRFYSSHLAPAHHAALMTALRVTGETFNYEEDPVPGLRRLDLRDRASFTLVPVSMARHLVTAEVAAVPLVEPPTLDLELVWRRDDLPPAAALVVSVADTLTHTERWTD</sequence>
<organism evidence="6 7">
    <name type="scientific">Amycolatopsis samaneae</name>
    <dbReference type="NCBI Taxonomy" id="664691"/>
    <lineage>
        <taxon>Bacteria</taxon>
        <taxon>Bacillati</taxon>
        <taxon>Actinomycetota</taxon>
        <taxon>Actinomycetes</taxon>
        <taxon>Pseudonocardiales</taxon>
        <taxon>Pseudonocardiaceae</taxon>
        <taxon>Amycolatopsis</taxon>
    </lineage>
</organism>
<dbReference type="Gene3D" id="1.10.10.10">
    <property type="entry name" value="Winged helix-like DNA-binding domain superfamily/Winged helix DNA-binding domain"/>
    <property type="match status" value="1"/>
</dbReference>
<keyword evidence="2" id="KW-0805">Transcription regulation</keyword>
<accession>A0ABW5GKD9</accession>
<name>A0ABW5GKD9_9PSEU</name>
<evidence type="ECO:0000313" key="6">
    <source>
        <dbReference type="EMBL" id="MFD2461315.1"/>
    </source>
</evidence>
<feature type="domain" description="HTH lysR-type" evidence="5">
    <location>
        <begin position="3"/>
        <end position="58"/>
    </location>
</feature>
<reference evidence="7" key="1">
    <citation type="journal article" date="2019" name="Int. J. Syst. Evol. Microbiol.">
        <title>The Global Catalogue of Microorganisms (GCM) 10K type strain sequencing project: providing services to taxonomists for standard genome sequencing and annotation.</title>
        <authorList>
            <consortium name="The Broad Institute Genomics Platform"/>
            <consortium name="The Broad Institute Genome Sequencing Center for Infectious Disease"/>
            <person name="Wu L."/>
            <person name="Ma J."/>
        </authorList>
    </citation>
    <scope>NUCLEOTIDE SEQUENCE [LARGE SCALE GENOMIC DNA]</scope>
    <source>
        <strain evidence="7">CGMCC 4.7643</strain>
    </source>
</reference>
<evidence type="ECO:0000256" key="3">
    <source>
        <dbReference type="ARBA" id="ARBA00023125"/>
    </source>
</evidence>
<evidence type="ECO:0000259" key="5">
    <source>
        <dbReference type="PROSITE" id="PS50931"/>
    </source>
</evidence>
<comment type="caution">
    <text evidence="6">The sequence shown here is derived from an EMBL/GenBank/DDBJ whole genome shotgun (WGS) entry which is preliminary data.</text>
</comment>
<keyword evidence="4" id="KW-0804">Transcription</keyword>
<dbReference type="PROSITE" id="PS50931">
    <property type="entry name" value="HTH_LYSR"/>
    <property type="match status" value="1"/>
</dbReference>
<keyword evidence="3" id="KW-0238">DNA-binding</keyword>
<evidence type="ECO:0000256" key="1">
    <source>
        <dbReference type="ARBA" id="ARBA00009437"/>
    </source>
</evidence>
<dbReference type="SUPFAM" id="SSF46785">
    <property type="entry name" value="Winged helix' DNA-binding domain"/>
    <property type="match status" value="1"/>
</dbReference>
<dbReference type="InterPro" id="IPR000847">
    <property type="entry name" value="LysR_HTH_N"/>
</dbReference>
<dbReference type="PANTHER" id="PTHR30346">
    <property type="entry name" value="TRANSCRIPTIONAL DUAL REGULATOR HCAR-RELATED"/>
    <property type="match status" value="1"/>
</dbReference>
<keyword evidence="7" id="KW-1185">Reference proteome</keyword>
<dbReference type="PRINTS" id="PR00039">
    <property type="entry name" value="HTHLYSR"/>
</dbReference>
<dbReference type="InterPro" id="IPR036388">
    <property type="entry name" value="WH-like_DNA-bd_sf"/>
</dbReference>
<dbReference type="Proteomes" id="UP001597419">
    <property type="component" value="Unassembled WGS sequence"/>
</dbReference>
<proteinExistence type="inferred from homology"/>
<dbReference type="PANTHER" id="PTHR30346:SF28">
    <property type="entry name" value="HTH-TYPE TRANSCRIPTIONAL REGULATOR CYNR"/>
    <property type="match status" value="1"/>
</dbReference>
<protein>
    <submittedName>
        <fullName evidence="6">LysR family transcriptional regulator</fullName>
    </submittedName>
</protein>
<dbReference type="Gene3D" id="3.40.190.10">
    <property type="entry name" value="Periplasmic binding protein-like II"/>
    <property type="match status" value="2"/>
</dbReference>
<dbReference type="CDD" id="cd08414">
    <property type="entry name" value="PBP2_LTTR_aromatics_like"/>
    <property type="match status" value="1"/>
</dbReference>
<dbReference type="SUPFAM" id="SSF53850">
    <property type="entry name" value="Periplasmic binding protein-like II"/>
    <property type="match status" value="1"/>
</dbReference>
<dbReference type="Pfam" id="PF00126">
    <property type="entry name" value="HTH_1"/>
    <property type="match status" value="1"/>
</dbReference>
<evidence type="ECO:0000256" key="4">
    <source>
        <dbReference type="ARBA" id="ARBA00023163"/>
    </source>
</evidence>
<evidence type="ECO:0000256" key="2">
    <source>
        <dbReference type="ARBA" id="ARBA00023015"/>
    </source>
</evidence>
<dbReference type="InterPro" id="IPR036390">
    <property type="entry name" value="WH_DNA-bd_sf"/>
</dbReference>
<comment type="similarity">
    <text evidence="1">Belongs to the LysR transcriptional regulatory family.</text>
</comment>
<dbReference type="EMBL" id="JBHUKU010000012">
    <property type="protein sequence ID" value="MFD2461315.1"/>
    <property type="molecule type" value="Genomic_DNA"/>
</dbReference>
<gene>
    <name evidence="6" type="ORF">ACFSYJ_22110</name>
</gene>